<evidence type="ECO:0000313" key="9">
    <source>
        <dbReference type="Proteomes" id="UP000580474"/>
    </source>
</evidence>
<dbReference type="InterPro" id="IPR042104">
    <property type="entry name" value="PKS_dehydratase_sf"/>
</dbReference>
<dbReference type="InterPro" id="IPR014031">
    <property type="entry name" value="Ketoacyl_synth_C"/>
</dbReference>
<dbReference type="InterPro" id="IPR050091">
    <property type="entry name" value="PKS_NRPS_Biosynth_Enz"/>
</dbReference>
<feature type="domain" description="Carrier" evidence="5">
    <location>
        <begin position="1795"/>
        <end position="1870"/>
    </location>
</feature>
<feature type="domain" description="Ketosynthase family 3 (KS3)" evidence="6">
    <location>
        <begin position="96"/>
        <end position="516"/>
    </location>
</feature>
<dbReference type="InterPro" id="IPR020802">
    <property type="entry name" value="TesA-like"/>
</dbReference>
<dbReference type="CDD" id="cd00833">
    <property type="entry name" value="PKS"/>
    <property type="match status" value="1"/>
</dbReference>
<dbReference type="Gene3D" id="3.40.47.10">
    <property type="match status" value="1"/>
</dbReference>
<dbReference type="SMART" id="SM00823">
    <property type="entry name" value="PKS_PP"/>
    <property type="match status" value="2"/>
</dbReference>
<keyword evidence="2" id="KW-0597">Phosphoprotein</keyword>
<dbReference type="GO" id="GO:0004315">
    <property type="term" value="F:3-oxoacyl-[acyl-carrier-protein] synthase activity"/>
    <property type="evidence" value="ECO:0007669"/>
    <property type="project" value="InterPro"/>
</dbReference>
<dbReference type="InterPro" id="IPR009081">
    <property type="entry name" value="PP-bd_ACP"/>
</dbReference>
<evidence type="ECO:0000256" key="3">
    <source>
        <dbReference type="ARBA" id="ARBA00022679"/>
    </source>
</evidence>
<protein>
    <submittedName>
        <fullName evidence="8">Phthiocerol/phenolphthiocerol synthesis type-I polyketide synthase D</fullName>
    </submittedName>
</protein>
<feature type="region of interest" description="N-terminal hotdog fold" evidence="4">
    <location>
        <begin position="971"/>
        <end position="1093"/>
    </location>
</feature>
<dbReference type="InterPro" id="IPR020806">
    <property type="entry name" value="PKS_PP-bd"/>
</dbReference>
<sequence length="2151" mass="227046">MPDRAEIRDRLVGWIAELLGIGAGEVVTDRPFHEFGLSSRQAVSLAGQVQDLVGRRLPPTLLWEHPTIDRLVDALSAGAGDEEPDVLPRPRDPEPDAPIAVVGVGCRFPGARGPEGYWDLLSSGAHGIGEVPEGRWERFAGADPALAKLPRAGGFLDGVDEFDAEFFEVSPTEAAVMDPQQRLLLEVAWEALEHAGVVPSALRGSATGVFVGVSSTEYGALTTRELRAVDAWTGTGAAMSIVANRLSYFLDLRGPSMAVDTACSSSLVAVHQACASLRSGESRVALAGGVNLLLSPAITANFHRAGALAGDGRCKAFDGAADGIVRGEGCGVVVLKRLADANRDGDRILAVVRGSAVNSDGRSNGLMAPNPAAQAELLRRAYAHADLDPSVVDYVEAHGTGTLLGDPIEAEGLRAVFAGGRGQERPLLLGSAKTNLGHLEAAAGIAGLIKVVLSMHHGRLPASLHYANPNPHIPFEQAKLEVVAEPRNWPKYSGAARAGVSGFGFGGTNAHVVLEGWRRMPSRRREPDGPGVHSLLVSGATDDRLRRAAADLADWLDTPVGRAASLNDVGHTLTWRRARHAERGVVVGRGRDELVAGLRGLAAGTGGVRGRGAPRAKGVVWVFSGYGSQWTGMARELLADEPVFAAEVDRLDPDYRARCGFSLRAALLDDDGAGDVRRTQLVLFGLQVAYAAMWRAHGVEPAAVIGHSLGEVAAAAVSGALDVSDGLRVMIARSGLLSEVDSSGAGAMAAVEATEAEAAELSRLFSGVTVAVRAAPRRCTIAGPADEVARAVSHVERDGRMARALGVAGAGHTSAVDGVLARLREELSGLAPREPATAVFSTVDPAAAPAFDAGYWVRNLRSPVLFEQAVRAAAEAGFDAVVELAPHPVAASAIEETLTAAGVVDPVVVFTGRRGTDDTVTFRSALAELHAAGRVPPTAYRRGRLVDLPLPSWQHESHWVARDSTPALPGHPLLGARVDLPDGGCAWRGDVGVERLPWLADHRVHDTPVLPATGYLEMVLAAAAEVLDVEPVQLSVESLELHRVLPLAASVPVTTTFRPDDAWSARVEVHTRSLAGSWTCHAAAVLSRAGQDRPAVESDVDGDPVELYGFLRAAGQHYGPAFRGVRAARAAGGVAVAEVALPAEADDAERFTAHPALVDACLQALIAAGIGPGGGVEPDGTGIGVPVELRGVRVLRAVPDEVRCHARLLAGGAEPVGSVLVTDVAGDPVLEIAEVRARALQAPPRPLEEAFLELRWESAQLPPSAGARAGSWLVLGDGDQVAGALRDAGQRVVHGNARRPGTGLDLLAGDAEHPPRGVVLAVDGESGPVGRRRQHVLVVAGVVRELVARDAGVRLWLSTSDPAGSGWGLRSLIRVLALEHPELRASLVDSDGAVPASLAAELLADSPEDEVRWRGTERTVARLHRAEPVRPRPGRVVRPGAYVITGGLGGLGRAVAGRLVERGARRVVLGGRSAPSAAAAAEIARWEDAGVEVRVVGGDVAAKGVAERLVAAATEGGMPLHGAVHAAGVLRDGPIAQLDEDAMAEVWRPKARGAWRLHEATAHLELDWWVVFSSAAALLGSPGQAAYAAANGWVDELVRARREQGLAAETIQWGPWSEVGGATTSPLAAVLDPLRPAEGLEAWEAVLKSGRAQTAVVRFDAARAVEHFPALRSRPVFGPLLTTAARGAESRFDVAALPDDPAAAVRAVTEHLMGEIAGILGGAAEELDPRTPLTMLGLDSLMATRARNAVERDFGVQLPAALLLRGANLDELARHLAAELDLGAAPETAGPTTIGPRDATERWLAHLWAQVLGAVEFGVTDEFAALGGTPEQAERVAERIGERLGSRDEVAELFAAPTVAAMADRLRHRFEGADGSVRALRESGARRPLFLFHPAGGPTSVYQPLVAGLGADQPCFGLERLDDLGTVELKAERYVELIRERQPEGPYRLGGWSFGGCLAYETARRFAALGERVEFVALIDTILPLPDPGATQAELVLRRYERFAEHVERTYGVALDLPWQEMVELDEDEQMRRVMTALSSSDIGIGAGVLHHQYTSYVDARIAERYRPKPFDGRVLLYRAQEAETTTTTLDPRYLRTDEALGWDEIVPGLDVVRVPGNHLSMIDPPNVDVITAHLARVLDLEAPRLTREGA</sequence>
<dbReference type="Proteomes" id="UP000580474">
    <property type="component" value="Unassembled WGS sequence"/>
</dbReference>
<dbReference type="PROSITE" id="PS52004">
    <property type="entry name" value="KS3_2"/>
    <property type="match status" value="1"/>
</dbReference>
<dbReference type="InterPro" id="IPR032821">
    <property type="entry name" value="PKS_assoc"/>
</dbReference>
<dbReference type="SUPFAM" id="SSF47336">
    <property type="entry name" value="ACP-like"/>
    <property type="match status" value="3"/>
</dbReference>
<dbReference type="GO" id="GO:0031177">
    <property type="term" value="F:phosphopantetheine binding"/>
    <property type="evidence" value="ECO:0007669"/>
    <property type="project" value="InterPro"/>
</dbReference>
<dbReference type="CDD" id="cd08955">
    <property type="entry name" value="KR_2_FAS_SDR_x"/>
    <property type="match status" value="1"/>
</dbReference>
<dbReference type="Pfam" id="PF14765">
    <property type="entry name" value="PS-DH"/>
    <property type="match status" value="1"/>
</dbReference>
<feature type="domain" description="Carrier" evidence="5">
    <location>
        <begin position="1703"/>
        <end position="1780"/>
    </location>
</feature>
<dbReference type="SMART" id="SM00827">
    <property type="entry name" value="PKS_AT"/>
    <property type="match status" value="1"/>
</dbReference>
<dbReference type="Pfam" id="PF08659">
    <property type="entry name" value="KR"/>
    <property type="match status" value="1"/>
</dbReference>
<feature type="active site" description="Proton donor; for dehydratase activity" evidence="4">
    <location>
        <position position="1159"/>
    </location>
</feature>
<dbReference type="InterPro" id="IPR016035">
    <property type="entry name" value="Acyl_Trfase/lysoPLipase"/>
</dbReference>
<dbReference type="InterPro" id="IPR036291">
    <property type="entry name" value="NAD(P)-bd_dom_sf"/>
</dbReference>
<dbReference type="InterPro" id="IPR020841">
    <property type="entry name" value="PKS_Beta-ketoAc_synthase_dom"/>
</dbReference>
<comment type="caution">
    <text evidence="8">The sequence shown here is derived from an EMBL/GenBank/DDBJ whole genome shotgun (WGS) entry which is preliminary data.</text>
</comment>
<accession>A0A840NGX5</accession>
<evidence type="ECO:0000313" key="8">
    <source>
        <dbReference type="EMBL" id="MBB5071150.1"/>
    </source>
</evidence>
<evidence type="ECO:0000256" key="4">
    <source>
        <dbReference type="PROSITE-ProRule" id="PRU01363"/>
    </source>
</evidence>
<dbReference type="EMBL" id="JACHIV010000001">
    <property type="protein sequence ID" value="MBB5071150.1"/>
    <property type="molecule type" value="Genomic_DNA"/>
</dbReference>
<dbReference type="SUPFAM" id="SSF52151">
    <property type="entry name" value="FabD/lysophospholipase-like"/>
    <property type="match status" value="1"/>
</dbReference>
<reference evidence="8 9" key="1">
    <citation type="submission" date="2020-08" db="EMBL/GenBank/DDBJ databases">
        <title>Sequencing the genomes of 1000 actinobacteria strains.</title>
        <authorList>
            <person name="Klenk H.-P."/>
        </authorList>
    </citation>
    <scope>NUCLEOTIDE SEQUENCE [LARGE SCALE GENOMIC DNA]</scope>
    <source>
        <strain evidence="8 9">DSM 45582</strain>
    </source>
</reference>
<dbReference type="SUPFAM" id="SSF51735">
    <property type="entry name" value="NAD(P)-binding Rossmann-fold domains"/>
    <property type="match status" value="2"/>
</dbReference>
<dbReference type="GO" id="GO:0006633">
    <property type="term" value="P:fatty acid biosynthetic process"/>
    <property type="evidence" value="ECO:0007669"/>
    <property type="project" value="InterPro"/>
</dbReference>
<dbReference type="Gene3D" id="3.40.50.720">
    <property type="entry name" value="NAD(P)-binding Rossmann-like Domain"/>
    <property type="match status" value="1"/>
</dbReference>
<evidence type="ECO:0000256" key="1">
    <source>
        <dbReference type="ARBA" id="ARBA00022450"/>
    </source>
</evidence>
<evidence type="ECO:0000259" key="5">
    <source>
        <dbReference type="PROSITE" id="PS50075"/>
    </source>
</evidence>
<dbReference type="InterPro" id="IPR036736">
    <property type="entry name" value="ACP-like_sf"/>
</dbReference>
<dbReference type="Gene3D" id="3.30.70.250">
    <property type="entry name" value="Malonyl-CoA ACP transacylase, ACP-binding"/>
    <property type="match status" value="1"/>
</dbReference>
<dbReference type="PANTHER" id="PTHR43775:SF37">
    <property type="entry name" value="SI:DKEY-61P9.11"/>
    <property type="match status" value="1"/>
</dbReference>
<dbReference type="SUPFAM" id="SSF53901">
    <property type="entry name" value="Thiolase-like"/>
    <property type="match status" value="1"/>
</dbReference>
<dbReference type="SUPFAM" id="SSF53474">
    <property type="entry name" value="alpha/beta-Hydrolases"/>
    <property type="match status" value="1"/>
</dbReference>
<keyword evidence="3" id="KW-0808">Transferase</keyword>
<evidence type="ECO:0000256" key="2">
    <source>
        <dbReference type="ARBA" id="ARBA00022553"/>
    </source>
</evidence>
<name>A0A840NGX5_9PSEU</name>
<dbReference type="SMART" id="SM00825">
    <property type="entry name" value="PKS_KS"/>
    <property type="match status" value="1"/>
</dbReference>
<dbReference type="InterPro" id="IPR049551">
    <property type="entry name" value="PKS_DH_C"/>
</dbReference>
<dbReference type="InterPro" id="IPR049900">
    <property type="entry name" value="PKS_mFAS_DH"/>
</dbReference>
<dbReference type="SMART" id="SM00826">
    <property type="entry name" value="PKS_DH"/>
    <property type="match status" value="1"/>
</dbReference>
<dbReference type="RefSeq" id="WP_184481267.1">
    <property type="nucleotide sequence ID" value="NZ_JACHIV010000001.1"/>
</dbReference>
<dbReference type="PANTHER" id="PTHR43775">
    <property type="entry name" value="FATTY ACID SYNTHASE"/>
    <property type="match status" value="1"/>
</dbReference>
<keyword evidence="1" id="KW-0596">Phosphopantetheine</keyword>
<dbReference type="SMART" id="SM00824">
    <property type="entry name" value="PKS_TE"/>
    <property type="match status" value="1"/>
</dbReference>
<dbReference type="Gene3D" id="3.10.129.110">
    <property type="entry name" value="Polyketide synthase dehydratase"/>
    <property type="match status" value="1"/>
</dbReference>
<dbReference type="Gene3D" id="3.40.50.1820">
    <property type="entry name" value="alpha/beta hydrolase"/>
    <property type="match status" value="1"/>
</dbReference>
<dbReference type="PROSITE" id="PS00012">
    <property type="entry name" value="PHOSPHOPANTETHEINE"/>
    <property type="match status" value="1"/>
</dbReference>
<evidence type="ECO:0000259" key="7">
    <source>
        <dbReference type="PROSITE" id="PS52019"/>
    </source>
</evidence>
<dbReference type="PROSITE" id="PS50075">
    <property type="entry name" value="CARRIER"/>
    <property type="match status" value="3"/>
</dbReference>
<dbReference type="Gene3D" id="1.10.1200.10">
    <property type="entry name" value="ACP-like"/>
    <property type="match status" value="3"/>
</dbReference>
<gene>
    <name evidence="8" type="ORF">BJ969_004238</name>
</gene>
<dbReference type="InterPro" id="IPR014030">
    <property type="entry name" value="Ketoacyl_synth_N"/>
</dbReference>
<dbReference type="InterPro" id="IPR014043">
    <property type="entry name" value="Acyl_transferase_dom"/>
</dbReference>
<dbReference type="InterPro" id="IPR006162">
    <property type="entry name" value="Ppantetheine_attach_site"/>
</dbReference>
<dbReference type="Pfam" id="PF00550">
    <property type="entry name" value="PP-binding"/>
    <property type="match status" value="3"/>
</dbReference>
<dbReference type="GO" id="GO:0004312">
    <property type="term" value="F:fatty acid synthase activity"/>
    <property type="evidence" value="ECO:0007669"/>
    <property type="project" value="TreeGrafter"/>
</dbReference>
<dbReference type="InterPro" id="IPR013968">
    <property type="entry name" value="PKS_KR"/>
</dbReference>
<dbReference type="InterPro" id="IPR049552">
    <property type="entry name" value="PKS_DH_N"/>
</dbReference>
<feature type="domain" description="PKS/mFAS DH" evidence="7">
    <location>
        <begin position="971"/>
        <end position="1246"/>
    </location>
</feature>
<dbReference type="InterPro" id="IPR001031">
    <property type="entry name" value="Thioesterase"/>
</dbReference>
<dbReference type="Pfam" id="PF00698">
    <property type="entry name" value="Acyl_transf_1"/>
    <property type="match status" value="1"/>
</dbReference>
<dbReference type="FunFam" id="3.40.47.10:FF:000019">
    <property type="entry name" value="Polyketide synthase type I"/>
    <property type="match status" value="1"/>
</dbReference>
<feature type="active site" description="Proton acceptor; for dehydratase activity" evidence="4">
    <location>
        <position position="1002"/>
    </location>
</feature>
<dbReference type="Pfam" id="PF00975">
    <property type="entry name" value="Thioesterase"/>
    <property type="match status" value="1"/>
</dbReference>
<dbReference type="SMART" id="SM01294">
    <property type="entry name" value="PKS_PP_betabranch"/>
    <property type="match status" value="1"/>
</dbReference>
<dbReference type="SUPFAM" id="SSF55048">
    <property type="entry name" value="Probable ACP-binding domain of malonyl-CoA ACP transacylase"/>
    <property type="match status" value="1"/>
</dbReference>
<dbReference type="PROSITE" id="PS52019">
    <property type="entry name" value="PKS_MFAS_DH"/>
    <property type="match status" value="1"/>
</dbReference>
<dbReference type="InterPro" id="IPR020807">
    <property type="entry name" value="PKS_DH"/>
</dbReference>
<keyword evidence="9" id="KW-1185">Reference proteome</keyword>
<feature type="domain" description="Carrier" evidence="5">
    <location>
        <begin position="2"/>
        <end position="79"/>
    </location>
</feature>
<dbReference type="Pfam" id="PF21089">
    <property type="entry name" value="PKS_DH_N"/>
    <property type="match status" value="1"/>
</dbReference>
<dbReference type="InterPro" id="IPR016036">
    <property type="entry name" value="Malonyl_transacylase_ACP-bd"/>
</dbReference>
<dbReference type="InterPro" id="IPR001227">
    <property type="entry name" value="Ac_transferase_dom_sf"/>
</dbReference>
<dbReference type="InterPro" id="IPR057326">
    <property type="entry name" value="KR_dom"/>
</dbReference>
<dbReference type="Pfam" id="PF16197">
    <property type="entry name" value="KAsynt_C_assoc"/>
    <property type="match status" value="1"/>
</dbReference>
<dbReference type="Pfam" id="PF02801">
    <property type="entry name" value="Ketoacyl-synt_C"/>
    <property type="match status" value="1"/>
</dbReference>
<proteinExistence type="predicted"/>
<dbReference type="InterPro" id="IPR018201">
    <property type="entry name" value="Ketoacyl_synth_AS"/>
</dbReference>
<dbReference type="SMART" id="SM00822">
    <property type="entry name" value="PKS_KR"/>
    <property type="match status" value="1"/>
</dbReference>
<dbReference type="InterPro" id="IPR016039">
    <property type="entry name" value="Thiolase-like"/>
</dbReference>
<feature type="region of interest" description="C-terminal hotdog fold" evidence="4">
    <location>
        <begin position="1100"/>
        <end position="1246"/>
    </location>
</feature>
<organism evidence="8 9">
    <name type="scientific">Saccharopolyspora gloriosae</name>
    <dbReference type="NCBI Taxonomy" id="455344"/>
    <lineage>
        <taxon>Bacteria</taxon>
        <taxon>Bacillati</taxon>
        <taxon>Actinomycetota</taxon>
        <taxon>Actinomycetes</taxon>
        <taxon>Pseudonocardiales</taxon>
        <taxon>Pseudonocardiaceae</taxon>
        <taxon>Saccharopolyspora</taxon>
    </lineage>
</organism>
<dbReference type="Gene3D" id="3.40.366.10">
    <property type="entry name" value="Malonyl-Coenzyme A Acyl Carrier Protein, domain 2"/>
    <property type="match status" value="1"/>
</dbReference>
<dbReference type="Pfam" id="PF00109">
    <property type="entry name" value="ketoacyl-synt"/>
    <property type="match status" value="1"/>
</dbReference>
<dbReference type="InterPro" id="IPR029058">
    <property type="entry name" value="AB_hydrolase_fold"/>
</dbReference>
<dbReference type="PROSITE" id="PS00606">
    <property type="entry name" value="KS3_1"/>
    <property type="match status" value="1"/>
</dbReference>
<evidence type="ECO:0000259" key="6">
    <source>
        <dbReference type="PROSITE" id="PS52004"/>
    </source>
</evidence>